<organism evidence="2 3">
    <name type="scientific">Choiromyces venosus 120613-1</name>
    <dbReference type="NCBI Taxonomy" id="1336337"/>
    <lineage>
        <taxon>Eukaryota</taxon>
        <taxon>Fungi</taxon>
        <taxon>Dikarya</taxon>
        <taxon>Ascomycota</taxon>
        <taxon>Pezizomycotina</taxon>
        <taxon>Pezizomycetes</taxon>
        <taxon>Pezizales</taxon>
        <taxon>Tuberaceae</taxon>
        <taxon>Choiromyces</taxon>
    </lineage>
</organism>
<sequence>MILPAGTKTTLPKLLIVLVILEPANLLEPLYGLNSRLVLNFPRTGADIERFGGDEINALLIGLGLKVTATVAACKECFKRYIGFITGMD</sequence>
<dbReference type="OrthoDB" id="5413892at2759"/>
<dbReference type="Proteomes" id="UP000276215">
    <property type="component" value="Unassembled WGS sequence"/>
</dbReference>
<reference evidence="2 3" key="1">
    <citation type="journal article" date="2018" name="Nat. Ecol. Evol.">
        <title>Pezizomycetes genomes reveal the molecular basis of ectomycorrhizal truffle lifestyle.</title>
        <authorList>
            <person name="Murat C."/>
            <person name="Payen T."/>
            <person name="Noel B."/>
            <person name="Kuo A."/>
            <person name="Morin E."/>
            <person name="Chen J."/>
            <person name="Kohler A."/>
            <person name="Krizsan K."/>
            <person name="Balestrini R."/>
            <person name="Da Silva C."/>
            <person name="Montanini B."/>
            <person name="Hainaut M."/>
            <person name="Levati E."/>
            <person name="Barry K.W."/>
            <person name="Belfiori B."/>
            <person name="Cichocki N."/>
            <person name="Clum A."/>
            <person name="Dockter R.B."/>
            <person name="Fauchery L."/>
            <person name="Guy J."/>
            <person name="Iotti M."/>
            <person name="Le Tacon F."/>
            <person name="Lindquist E.A."/>
            <person name="Lipzen A."/>
            <person name="Malagnac F."/>
            <person name="Mello A."/>
            <person name="Molinier V."/>
            <person name="Miyauchi S."/>
            <person name="Poulain J."/>
            <person name="Riccioni C."/>
            <person name="Rubini A."/>
            <person name="Sitrit Y."/>
            <person name="Splivallo R."/>
            <person name="Traeger S."/>
            <person name="Wang M."/>
            <person name="Zifcakova L."/>
            <person name="Wipf D."/>
            <person name="Zambonelli A."/>
            <person name="Paolocci F."/>
            <person name="Nowrousian M."/>
            <person name="Ottonello S."/>
            <person name="Baldrian P."/>
            <person name="Spatafora J.W."/>
            <person name="Henrissat B."/>
            <person name="Nagy L.G."/>
            <person name="Aury J.M."/>
            <person name="Wincker P."/>
            <person name="Grigoriev I.V."/>
            <person name="Bonfante P."/>
            <person name="Martin F.M."/>
        </authorList>
    </citation>
    <scope>NUCLEOTIDE SEQUENCE [LARGE SCALE GENOMIC DNA]</scope>
    <source>
        <strain evidence="2 3">120613-1</strain>
    </source>
</reference>
<evidence type="ECO:0000256" key="1">
    <source>
        <dbReference type="SAM" id="SignalP"/>
    </source>
</evidence>
<keyword evidence="1" id="KW-0732">Signal</keyword>
<accession>A0A3N4IY52</accession>
<dbReference type="AlphaFoldDB" id="A0A3N4IY52"/>
<protein>
    <submittedName>
        <fullName evidence="2">Uncharacterized protein</fullName>
    </submittedName>
</protein>
<feature type="signal peptide" evidence="1">
    <location>
        <begin position="1"/>
        <end position="26"/>
    </location>
</feature>
<evidence type="ECO:0000313" key="2">
    <source>
        <dbReference type="EMBL" id="RPA90816.1"/>
    </source>
</evidence>
<evidence type="ECO:0000313" key="3">
    <source>
        <dbReference type="Proteomes" id="UP000276215"/>
    </source>
</evidence>
<feature type="chain" id="PRO_5018093612" evidence="1">
    <location>
        <begin position="27"/>
        <end position="89"/>
    </location>
</feature>
<name>A0A3N4IY52_9PEZI</name>
<dbReference type="STRING" id="1336337.A0A3N4IY52"/>
<keyword evidence="3" id="KW-1185">Reference proteome</keyword>
<gene>
    <name evidence="2" type="ORF">L873DRAFT_377552</name>
</gene>
<proteinExistence type="predicted"/>
<dbReference type="EMBL" id="ML120513">
    <property type="protein sequence ID" value="RPA90816.1"/>
    <property type="molecule type" value="Genomic_DNA"/>
</dbReference>